<name>A0A9P3FFG2_9PEZI</name>
<dbReference type="AlphaFoldDB" id="A0A9P3FFG2"/>
<evidence type="ECO:0000313" key="3">
    <source>
        <dbReference type="Proteomes" id="UP000825890"/>
    </source>
</evidence>
<dbReference type="Proteomes" id="UP000825890">
    <property type="component" value="Unassembled WGS sequence"/>
</dbReference>
<feature type="region of interest" description="Disordered" evidence="1">
    <location>
        <begin position="1"/>
        <end position="26"/>
    </location>
</feature>
<protein>
    <submittedName>
        <fullName evidence="2">Uncharacterized protein</fullName>
    </submittedName>
</protein>
<evidence type="ECO:0000256" key="1">
    <source>
        <dbReference type="SAM" id="MobiDB-lite"/>
    </source>
</evidence>
<dbReference type="GeneID" id="68294148"/>
<evidence type="ECO:0000313" key="2">
    <source>
        <dbReference type="EMBL" id="GIZ45406.1"/>
    </source>
</evidence>
<gene>
    <name evidence="2" type="ORF">CKM354_000857300</name>
</gene>
<dbReference type="PANTHER" id="PTHR39697:SF2">
    <property type="entry name" value="CYANOVIRIN-N DOMAIN-CONTAINING PROTEIN"/>
    <property type="match status" value="1"/>
</dbReference>
<reference evidence="2 3" key="1">
    <citation type="submission" date="2021-01" db="EMBL/GenBank/DDBJ databases">
        <title>Cercospora kikuchii MAFF 305040 whole genome shotgun sequence.</title>
        <authorList>
            <person name="Kashiwa T."/>
            <person name="Suzuki T."/>
        </authorList>
    </citation>
    <scope>NUCLEOTIDE SEQUENCE [LARGE SCALE GENOMIC DNA]</scope>
    <source>
        <strain evidence="2 3">MAFF 305040</strain>
    </source>
</reference>
<accession>A0A9P3FFG2</accession>
<comment type="caution">
    <text evidence="2">The sequence shown here is derived from an EMBL/GenBank/DDBJ whole genome shotgun (WGS) entry which is preliminary data.</text>
</comment>
<keyword evidence="3" id="KW-1185">Reference proteome</keyword>
<proteinExistence type="predicted"/>
<dbReference type="EMBL" id="BOLY01000005">
    <property type="protein sequence ID" value="GIZ45406.1"/>
    <property type="molecule type" value="Genomic_DNA"/>
</dbReference>
<dbReference type="PANTHER" id="PTHR39697">
    <property type="entry name" value="RICIN B LECTIN DOMAIN-CONTAINING PROTEIN-RELATED"/>
    <property type="match status" value="1"/>
</dbReference>
<dbReference type="RefSeq" id="XP_044659893.1">
    <property type="nucleotide sequence ID" value="XM_044803958.1"/>
</dbReference>
<organism evidence="2 3">
    <name type="scientific">Cercospora kikuchii</name>
    <dbReference type="NCBI Taxonomy" id="84275"/>
    <lineage>
        <taxon>Eukaryota</taxon>
        <taxon>Fungi</taxon>
        <taxon>Dikarya</taxon>
        <taxon>Ascomycota</taxon>
        <taxon>Pezizomycotina</taxon>
        <taxon>Dothideomycetes</taxon>
        <taxon>Dothideomycetidae</taxon>
        <taxon>Mycosphaerellales</taxon>
        <taxon>Mycosphaerellaceae</taxon>
        <taxon>Cercospora</taxon>
    </lineage>
</organism>
<feature type="compositionally biased region" description="Low complexity" evidence="1">
    <location>
        <begin position="10"/>
        <end position="21"/>
    </location>
</feature>
<sequence>MEIIPIDVASASDTSSTTQHTPNTGSTYVQREVEQLHVRSQQSPVSHVSDIPWYDRTFLILERSTRRALTHTEHGLRVVSLEDDGPNPRNSWLCVNSNNYMGFMNKHSRCFLSHDGERGRSILHARVEWLKKWECFLPRIVPDGGYQILSPFWSDQMRILVVANEEGVVERAEHGDTTWVFEEV</sequence>
<dbReference type="OrthoDB" id="5289641at2759"/>